<keyword evidence="3" id="KW-1185">Reference proteome</keyword>
<dbReference type="Proteomes" id="UP001166286">
    <property type="component" value="Unassembled WGS sequence"/>
</dbReference>
<evidence type="ECO:0000313" key="2">
    <source>
        <dbReference type="EMBL" id="KAK0508223.1"/>
    </source>
</evidence>
<protein>
    <submittedName>
        <fullName evidence="2">Uncharacterized protein</fullName>
    </submittedName>
</protein>
<feature type="compositionally biased region" description="Basic and acidic residues" evidence="1">
    <location>
        <begin position="275"/>
        <end position="285"/>
    </location>
</feature>
<gene>
    <name evidence="2" type="ORF">JMJ35_009307</name>
</gene>
<evidence type="ECO:0000313" key="3">
    <source>
        <dbReference type="Proteomes" id="UP001166286"/>
    </source>
</evidence>
<feature type="region of interest" description="Disordered" evidence="1">
    <location>
        <begin position="241"/>
        <end position="301"/>
    </location>
</feature>
<dbReference type="EMBL" id="JAFEKC020000021">
    <property type="protein sequence ID" value="KAK0508223.1"/>
    <property type="molecule type" value="Genomic_DNA"/>
</dbReference>
<accession>A0AA39QUZ5</accession>
<dbReference type="AlphaFoldDB" id="A0AA39QUZ5"/>
<name>A0AA39QUZ5_9LECA</name>
<proteinExistence type="predicted"/>
<sequence length="931" mass="104740">MGEHSYSASAHGTSCALRHYFQQKRGKNDYDGLSRSQCLAAFQDWIANIRCECPDISMKEKLMCPMLWCRANCFEDHESLLKHTANCKHLSDTWYWCPHCTRPERFTGGGHWRGPIPGPAVKRTGSKIKAWLKDLGRKNTTKVYEAPASQHPNAADFSVLPFGLSQKSEMDGLPSVRRKMEGLPSVRSEMEGSLYPTYFSKEKKIANPVNELSGSLVEQFELPNPEDLALPELASAECASRRESSVRSSQWSPATEEHSSDHMVSTPAPPSLWDLKFRPLDHRTSGSEPSNSSLSLQQVNQKSAVNTPGELAATSVVAATSIAAVPADAIASSDPTTINITRPISYAASSFHSTSVSEATYVQDLRNAFCAITVEWRQTLAPEPELLARCSLLSTQTLFETGIVTLYCCFKGVIANTFQEIFAAMVLACASAYMSHYEGYAMNDFFHHMLPWHHALASEGERRLFLRVIDQLACHQGFSTASSNECGPSNAQSLATLLKNGRIITDCSRFLDDLEYASIQERNGKTTPDTLAQHTSAHTPGIRWMVKYLTGPLHQHPGIEAFQNVTENAQRQVSCGLLRSPREVEVALKSMAKHCSRSPEMYEKYHEAVTTYCDLAVQETNSYWRDRYYATAFHKILAISWNIDNRATLVSPFARPWPNISVFASNSARPSAQELPAASIPPTSSPVFQRNSVRADSNVSLNKLFHELFPDRQRRQLALFNHNGTIRVRFLACITHSHNIKLDKDTLGVIWLTYLADIPNRGHRGTLKDVVLTITITKTITHTNRLPYKRRPPIKIRICTIITTIIRITHLSTSTIITTIIRITHLPNKPQRQIKQYLSTIINTPLILIIQPTTNPHHQTKQSILTPFLNITLLLIPLPRENKMSLLPSNIRANIRCPVLRKTSKIYQSARQHYIHLMFRTRMRFHFRSEG</sequence>
<feature type="compositionally biased region" description="Low complexity" evidence="1">
    <location>
        <begin position="286"/>
        <end position="301"/>
    </location>
</feature>
<organism evidence="2 3">
    <name type="scientific">Cladonia borealis</name>
    <dbReference type="NCBI Taxonomy" id="184061"/>
    <lineage>
        <taxon>Eukaryota</taxon>
        <taxon>Fungi</taxon>
        <taxon>Dikarya</taxon>
        <taxon>Ascomycota</taxon>
        <taxon>Pezizomycotina</taxon>
        <taxon>Lecanoromycetes</taxon>
        <taxon>OSLEUM clade</taxon>
        <taxon>Lecanoromycetidae</taxon>
        <taxon>Lecanorales</taxon>
        <taxon>Lecanorineae</taxon>
        <taxon>Cladoniaceae</taxon>
        <taxon>Cladonia</taxon>
    </lineage>
</organism>
<comment type="caution">
    <text evidence="2">The sequence shown here is derived from an EMBL/GenBank/DDBJ whole genome shotgun (WGS) entry which is preliminary data.</text>
</comment>
<evidence type="ECO:0000256" key="1">
    <source>
        <dbReference type="SAM" id="MobiDB-lite"/>
    </source>
</evidence>
<reference evidence="2" key="1">
    <citation type="submission" date="2023-03" db="EMBL/GenBank/DDBJ databases">
        <title>Complete genome of Cladonia borealis.</title>
        <authorList>
            <person name="Park H."/>
        </authorList>
    </citation>
    <scope>NUCLEOTIDE SEQUENCE</scope>
    <source>
        <strain evidence="2">ANT050790</strain>
    </source>
</reference>